<protein>
    <submittedName>
        <fullName evidence="1">Uncharacterized protein</fullName>
    </submittedName>
</protein>
<organism evidence="1 2">
    <name type="scientific">Basidiobolus ranarum</name>
    <dbReference type="NCBI Taxonomy" id="34480"/>
    <lineage>
        <taxon>Eukaryota</taxon>
        <taxon>Fungi</taxon>
        <taxon>Fungi incertae sedis</taxon>
        <taxon>Zoopagomycota</taxon>
        <taxon>Entomophthoromycotina</taxon>
        <taxon>Basidiobolomycetes</taxon>
        <taxon>Basidiobolales</taxon>
        <taxon>Basidiobolaceae</taxon>
        <taxon>Basidiobolus</taxon>
    </lineage>
</organism>
<evidence type="ECO:0000313" key="2">
    <source>
        <dbReference type="Proteomes" id="UP001479436"/>
    </source>
</evidence>
<name>A0ABR2W2M3_9FUNG</name>
<reference evidence="1 2" key="1">
    <citation type="submission" date="2023-04" db="EMBL/GenBank/DDBJ databases">
        <title>Genome of Basidiobolus ranarum AG-B5.</title>
        <authorList>
            <person name="Stajich J.E."/>
            <person name="Carter-House D."/>
            <person name="Gryganskyi A."/>
        </authorList>
    </citation>
    <scope>NUCLEOTIDE SEQUENCE [LARGE SCALE GENOMIC DNA]</scope>
    <source>
        <strain evidence="1 2">AG-B5</strain>
    </source>
</reference>
<dbReference type="EMBL" id="JASJQH010007113">
    <property type="protein sequence ID" value="KAK9718029.1"/>
    <property type="molecule type" value="Genomic_DNA"/>
</dbReference>
<gene>
    <name evidence="1" type="ORF">K7432_005783</name>
</gene>
<comment type="caution">
    <text evidence="1">The sequence shown here is derived from an EMBL/GenBank/DDBJ whole genome shotgun (WGS) entry which is preliminary data.</text>
</comment>
<proteinExistence type="predicted"/>
<dbReference type="Proteomes" id="UP001479436">
    <property type="component" value="Unassembled WGS sequence"/>
</dbReference>
<sequence>MQLTRPQRYAKIPSKPHNDVSVICSYCDGNHDINRCEAATDELQLYVTSSSRHSLYNQCVVVKYGLQDHLELARICGIMERLNSRRLTSQDYDPRDRCPI</sequence>
<keyword evidence="2" id="KW-1185">Reference proteome</keyword>
<evidence type="ECO:0000313" key="1">
    <source>
        <dbReference type="EMBL" id="KAK9718029.1"/>
    </source>
</evidence>
<accession>A0ABR2W2M3</accession>